<dbReference type="InterPro" id="IPR011010">
    <property type="entry name" value="DNA_brk_join_enz"/>
</dbReference>
<feature type="domain" description="Tyr recombinase" evidence="3">
    <location>
        <begin position="9"/>
        <end position="184"/>
    </location>
</feature>
<dbReference type="InterPro" id="IPR050090">
    <property type="entry name" value="Tyrosine_recombinase_XerCD"/>
</dbReference>
<dbReference type="Gene3D" id="1.10.443.10">
    <property type="entry name" value="Intergrase catalytic core"/>
    <property type="match status" value="1"/>
</dbReference>
<organism evidence="4 5">
    <name type="scientific">Laribacter hongkongensis (strain HLHK9)</name>
    <dbReference type="NCBI Taxonomy" id="557598"/>
    <lineage>
        <taxon>Bacteria</taxon>
        <taxon>Pseudomonadati</taxon>
        <taxon>Pseudomonadota</taxon>
        <taxon>Betaproteobacteria</taxon>
        <taxon>Neisseriales</taxon>
        <taxon>Aquaspirillaceae</taxon>
        <taxon>Laribacter</taxon>
    </lineage>
</organism>
<dbReference type="GO" id="GO:0003677">
    <property type="term" value="F:DNA binding"/>
    <property type="evidence" value="ECO:0007669"/>
    <property type="project" value="InterPro"/>
</dbReference>
<reference evidence="4 5" key="1">
    <citation type="journal article" date="2009" name="PLoS Genet.">
        <title>The complete genome and proteome of Laribacter hongkongensis reveal potential mechanisms for adaptations to different temperatures and habitats.</title>
        <authorList>
            <person name="Woo P.C."/>
            <person name="Lau S.K."/>
            <person name="Tse H."/>
            <person name="Teng J.L."/>
            <person name="Curreem S.O."/>
            <person name="Tsang A.K."/>
            <person name="Fan R.Y."/>
            <person name="Wong G.K."/>
            <person name="Huang Y."/>
            <person name="Loman N.J."/>
            <person name="Snyder L.A."/>
            <person name="Cai J.J."/>
            <person name="Huang J.D."/>
            <person name="Mak W."/>
            <person name="Pallen M.J."/>
            <person name="Lok S."/>
            <person name="Yuen K.Y."/>
        </authorList>
    </citation>
    <scope>NUCLEOTIDE SEQUENCE [LARGE SCALE GENOMIC DNA]</scope>
    <source>
        <strain evidence="4 5">HLHK9</strain>
    </source>
</reference>
<evidence type="ECO:0000313" key="5">
    <source>
        <dbReference type="Proteomes" id="UP000002010"/>
    </source>
</evidence>
<gene>
    <name evidence="4" type="ordered locus">LHK_01621</name>
</gene>
<dbReference type="SUPFAM" id="SSF56349">
    <property type="entry name" value="DNA breaking-rejoining enzymes"/>
    <property type="match status" value="1"/>
</dbReference>
<dbReference type="GO" id="GO:0015074">
    <property type="term" value="P:DNA integration"/>
    <property type="evidence" value="ECO:0007669"/>
    <property type="project" value="UniProtKB-KW"/>
</dbReference>
<proteinExistence type="predicted"/>
<evidence type="ECO:0000256" key="1">
    <source>
        <dbReference type="ARBA" id="ARBA00022908"/>
    </source>
</evidence>
<keyword evidence="1" id="KW-0229">DNA integration</keyword>
<dbReference type="EMBL" id="CP001154">
    <property type="protein sequence ID" value="ACO74607.1"/>
    <property type="molecule type" value="Genomic_DNA"/>
</dbReference>
<dbReference type="HOGENOM" id="CLU_920686_0_0_4"/>
<evidence type="ECO:0000259" key="3">
    <source>
        <dbReference type="PROSITE" id="PS51898"/>
    </source>
</evidence>
<dbReference type="eggNOG" id="COG0582">
    <property type="taxonomic scope" value="Bacteria"/>
</dbReference>
<dbReference type="CDD" id="cd00796">
    <property type="entry name" value="INT_Rci_Hp1_C"/>
    <property type="match status" value="1"/>
</dbReference>
<dbReference type="InterPro" id="IPR013762">
    <property type="entry name" value="Integrase-like_cat_sf"/>
</dbReference>
<dbReference type="InterPro" id="IPR002104">
    <property type="entry name" value="Integrase_catalytic"/>
</dbReference>
<dbReference type="PANTHER" id="PTHR30349">
    <property type="entry name" value="PHAGE INTEGRASE-RELATED"/>
    <property type="match status" value="1"/>
</dbReference>
<keyword evidence="5" id="KW-1185">Reference proteome</keyword>
<evidence type="ECO:0000256" key="2">
    <source>
        <dbReference type="ARBA" id="ARBA00023172"/>
    </source>
</evidence>
<evidence type="ECO:0000313" key="4">
    <source>
        <dbReference type="EMBL" id="ACO74607.1"/>
    </source>
</evidence>
<accession>C1D817</accession>
<dbReference type="KEGG" id="lhk:LHK_01621"/>
<dbReference type="GO" id="GO:0006310">
    <property type="term" value="P:DNA recombination"/>
    <property type="evidence" value="ECO:0007669"/>
    <property type="project" value="UniProtKB-KW"/>
</dbReference>
<protein>
    <submittedName>
        <fullName evidence="4">Phage integrase family protein</fullName>
    </submittedName>
</protein>
<dbReference type="PANTHER" id="PTHR30349:SF94">
    <property type="entry name" value="INTEGRASE_RECOMBINASE HI_1414-RELATED"/>
    <property type="match status" value="1"/>
</dbReference>
<dbReference type="AlphaFoldDB" id="C1D817"/>
<name>C1D817_LARHH</name>
<keyword evidence="2" id="KW-0233">DNA recombination</keyword>
<dbReference type="PROSITE" id="PS51898">
    <property type="entry name" value="TYR_RECOMBINASE"/>
    <property type="match status" value="1"/>
</dbReference>
<dbReference type="Proteomes" id="UP000002010">
    <property type="component" value="Chromosome"/>
</dbReference>
<dbReference type="Pfam" id="PF00589">
    <property type="entry name" value="Phage_integrase"/>
    <property type="match status" value="1"/>
</dbReference>
<sequence length="302" mass="34199">MNLVGKSQHRNRRPAADELEMMLAGLRERAQSGNGFIPTAAIVEFSIYSAMRISEVCRLRWDDIDEVARTVIIRQRKDPKKKAHNDQVVPLLGPAWDIAMAQPRIEERIFPYDPRSVSAAWQRVRAKLGIDDLRFHDLRHEGTSRLFELGYGIHEVSMVNGNRSWSSLKRYTNLKPSALHEKYGQLLAAADPASDPQPVPAKIKRRQWLVSTPDGWLYPVDGEIGFVDDESDAFGWPDEKSAQTARPLLFCPSALFVNVLCQIVDMHEDRRLVAVRHPDCRNRECVEIGAQAPPPPPLLSPK</sequence>
<dbReference type="STRING" id="557598.LHK_01621"/>